<dbReference type="PROSITE" id="PS51077">
    <property type="entry name" value="HTH_ICLR"/>
    <property type="match status" value="1"/>
</dbReference>
<feature type="domain" description="HTH iclR-type" evidence="4">
    <location>
        <begin position="16"/>
        <end position="77"/>
    </location>
</feature>
<evidence type="ECO:0000259" key="5">
    <source>
        <dbReference type="PROSITE" id="PS51078"/>
    </source>
</evidence>
<dbReference type="RefSeq" id="WP_085107962.1">
    <property type="nucleotide sequence ID" value="NZ_FXAC01000016.1"/>
</dbReference>
<evidence type="ECO:0000256" key="2">
    <source>
        <dbReference type="ARBA" id="ARBA00023125"/>
    </source>
</evidence>
<evidence type="ECO:0000259" key="4">
    <source>
        <dbReference type="PROSITE" id="PS51077"/>
    </source>
</evidence>
<dbReference type="SMART" id="SM00346">
    <property type="entry name" value="HTH_ICLR"/>
    <property type="match status" value="1"/>
</dbReference>
<name>A0A1X7DW60_9MICC</name>
<dbReference type="GO" id="GO:0003677">
    <property type="term" value="F:DNA binding"/>
    <property type="evidence" value="ECO:0007669"/>
    <property type="project" value="UniProtKB-KW"/>
</dbReference>
<dbReference type="Gene3D" id="3.30.450.40">
    <property type="match status" value="1"/>
</dbReference>
<sequence>MTPQKSRNPQPSPQGTQVVSRIAAILQAVASGESTGSTAAIAHRTGLTRPTAHRLLAALAAEGLVDRTEDGNWALGPELHILGTVAAQRYPAQDLATPCLQRLAEATGESAFFSARRGNEVICLARVEGAFPVRSHVLYEGLRLPLGVASAGLAILGHLPPDQLETALADTREERTRLGPQHDDAHVRRLVAQVREDGWSLNPGRIVEGSWGMAAAVFDATGQPRYALSLTGIEPRFTTERRPRLGAALLDQAHRLSTALRAGATTV</sequence>
<dbReference type="SUPFAM" id="SSF55781">
    <property type="entry name" value="GAF domain-like"/>
    <property type="match status" value="1"/>
</dbReference>
<dbReference type="EMBL" id="FXAC01000016">
    <property type="protein sequence ID" value="SMF22853.1"/>
    <property type="molecule type" value="Genomic_DNA"/>
</dbReference>
<dbReference type="InterPro" id="IPR036390">
    <property type="entry name" value="WH_DNA-bd_sf"/>
</dbReference>
<reference evidence="7" key="1">
    <citation type="submission" date="2017-04" db="EMBL/GenBank/DDBJ databases">
        <authorList>
            <person name="Varghese N."/>
            <person name="Submissions S."/>
        </authorList>
    </citation>
    <scope>NUCLEOTIDE SEQUENCE [LARGE SCALE GENOMIC DNA]</scope>
    <source>
        <strain evidence="7">NIO-1021</strain>
    </source>
</reference>
<dbReference type="GO" id="GO:0003700">
    <property type="term" value="F:DNA-binding transcription factor activity"/>
    <property type="evidence" value="ECO:0007669"/>
    <property type="project" value="TreeGrafter"/>
</dbReference>
<keyword evidence="1" id="KW-0805">Transcription regulation</keyword>
<keyword evidence="3" id="KW-0804">Transcription</keyword>
<dbReference type="InterPro" id="IPR005471">
    <property type="entry name" value="Tscrpt_reg_IclR_N"/>
</dbReference>
<keyword evidence="7" id="KW-1185">Reference proteome</keyword>
<keyword evidence="2" id="KW-0238">DNA-binding</keyword>
<feature type="domain" description="IclR-ED" evidence="5">
    <location>
        <begin position="78"/>
        <end position="262"/>
    </location>
</feature>
<dbReference type="PROSITE" id="PS51078">
    <property type="entry name" value="ICLR_ED"/>
    <property type="match status" value="1"/>
</dbReference>
<dbReference type="InterPro" id="IPR029016">
    <property type="entry name" value="GAF-like_dom_sf"/>
</dbReference>
<evidence type="ECO:0000256" key="3">
    <source>
        <dbReference type="ARBA" id="ARBA00023163"/>
    </source>
</evidence>
<dbReference type="GO" id="GO:0045892">
    <property type="term" value="P:negative regulation of DNA-templated transcription"/>
    <property type="evidence" value="ECO:0007669"/>
    <property type="project" value="TreeGrafter"/>
</dbReference>
<protein>
    <submittedName>
        <fullName evidence="6">Transcriptional regulator, IclR family</fullName>
    </submittedName>
</protein>
<dbReference type="Pfam" id="PF01614">
    <property type="entry name" value="IclR_C"/>
    <property type="match status" value="1"/>
</dbReference>
<evidence type="ECO:0000313" key="6">
    <source>
        <dbReference type="EMBL" id="SMF22853.1"/>
    </source>
</evidence>
<dbReference type="Pfam" id="PF09339">
    <property type="entry name" value="HTH_IclR"/>
    <property type="match status" value="1"/>
</dbReference>
<dbReference type="InterPro" id="IPR050707">
    <property type="entry name" value="HTH_MetabolicPath_Reg"/>
</dbReference>
<dbReference type="AlphaFoldDB" id="A0A1X7DW60"/>
<dbReference type="InterPro" id="IPR014757">
    <property type="entry name" value="Tscrpt_reg_IclR_C"/>
</dbReference>
<dbReference type="InterPro" id="IPR036388">
    <property type="entry name" value="WH-like_DNA-bd_sf"/>
</dbReference>
<evidence type="ECO:0000256" key="1">
    <source>
        <dbReference type="ARBA" id="ARBA00023015"/>
    </source>
</evidence>
<dbReference type="Gene3D" id="1.10.10.10">
    <property type="entry name" value="Winged helix-like DNA-binding domain superfamily/Winged helix DNA-binding domain"/>
    <property type="match status" value="1"/>
</dbReference>
<evidence type="ECO:0000313" key="7">
    <source>
        <dbReference type="Proteomes" id="UP000192929"/>
    </source>
</evidence>
<dbReference type="SUPFAM" id="SSF46785">
    <property type="entry name" value="Winged helix' DNA-binding domain"/>
    <property type="match status" value="1"/>
</dbReference>
<dbReference type="PANTHER" id="PTHR30136">
    <property type="entry name" value="HELIX-TURN-HELIX TRANSCRIPTIONAL REGULATOR, ICLR FAMILY"/>
    <property type="match status" value="1"/>
</dbReference>
<organism evidence="6 7">
    <name type="scientific">Kocuria marina subsp. indica</name>
    <dbReference type="NCBI Taxonomy" id="1049583"/>
    <lineage>
        <taxon>Bacteria</taxon>
        <taxon>Bacillati</taxon>
        <taxon>Actinomycetota</taxon>
        <taxon>Actinomycetes</taxon>
        <taxon>Micrococcales</taxon>
        <taxon>Micrococcaceae</taxon>
        <taxon>Kocuria</taxon>
    </lineage>
</organism>
<gene>
    <name evidence="6" type="ORF">SAMN06296028_11649</name>
</gene>
<dbReference type="PANTHER" id="PTHR30136:SF39">
    <property type="entry name" value="TRANSCRIPTIONAL REGULATORY PROTEIN"/>
    <property type="match status" value="1"/>
</dbReference>
<proteinExistence type="predicted"/>
<accession>A0A1X7DW60</accession>
<dbReference type="Proteomes" id="UP000192929">
    <property type="component" value="Unassembled WGS sequence"/>
</dbReference>